<comment type="caution">
    <text evidence="1">The sequence shown here is derived from an EMBL/GenBank/DDBJ whole genome shotgun (WGS) entry which is preliminary data.</text>
</comment>
<reference evidence="2" key="1">
    <citation type="journal article" date="2019" name="Int. J. Syst. Evol. Microbiol.">
        <title>The Global Catalogue of Microorganisms (GCM) 10K type strain sequencing project: providing services to taxonomists for standard genome sequencing and annotation.</title>
        <authorList>
            <consortium name="The Broad Institute Genomics Platform"/>
            <consortium name="The Broad Institute Genome Sequencing Center for Infectious Disease"/>
            <person name="Wu L."/>
            <person name="Ma J."/>
        </authorList>
    </citation>
    <scope>NUCLEOTIDE SEQUENCE [LARGE SCALE GENOMIC DNA]</scope>
    <source>
        <strain evidence="2">JCM 16908</strain>
    </source>
</reference>
<evidence type="ECO:0000313" key="1">
    <source>
        <dbReference type="EMBL" id="GAA3813518.1"/>
    </source>
</evidence>
<dbReference type="RefSeq" id="WP_344941314.1">
    <property type="nucleotide sequence ID" value="NZ_BAAAZR010000008.1"/>
</dbReference>
<dbReference type="EMBL" id="BAAAZR010000008">
    <property type="protein sequence ID" value="GAA3813518.1"/>
    <property type="molecule type" value="Genomic_DNA"/>
</dbReference>
<dbReference type="Proteomes" id="UP001500888">
    <property type="component" value="Unassembled WGS sequence"/>
</dbReference>
<keyword evidence="2" id="KW-1185">Reference proteome</keyword>
<name>A0ABP7IAC5_9ACTN</name>
<dbReference type="InterPro" id="IPR012337">
    <property type="entry name" value="RNaseH-like_sf"/>
</dbReference>
<gene>
    <name evidence="1" type="ORF">GCM10022226_37800</name>
</gene>
<proteinExistence type="predicted"/>
<sequence>MTITVPRMEFTVDAWDPGYGAALDHEALGEQKITTAELDLGIEVSAADWRPISPGHSAATPDVLLIADGVRRIDARVWSHQPDDAVPLPGIAASSAAGIVRCVPGGGTPATVVAVEVSRSVFSASLDVPDIVTAAATYRGRRASGATMEQLSLALQQQLAELEVDVAIRYRAEAGSDDLLLVDGPLRGRTHLPRTVGYIKTHHTAYLPAPQVGIVSALAPGQRTPVFLMGTSWSRHAWYLRLPVRSATPWAGIVRCEAGADLFADEVIALADAVTRLLPSLAGVDYKDPRAPQNLVPIGGLEKLLRHRLGDARLLYRSLRVAATRDGAAPYERPSVSV</sequence>
<protein>
    <recommendedName>
        <fullName evidence="3">NurA domain-containing protein</fullName>
    </recommendedName>
</protein>
<dbReference type="SUPFAM" id="SSF53098">
    <property type="entry name" value="Ribonuclease H-like"/>
    <property type="match status" value="1"/>
</dbReference>
<evidence type="ECO:0000313" key="2">
    <source>
        <dbReference type="Proteomes" id="UP001500888"/>
    </source>
</evidence>
<evidence type="ECO:0008006" key="3">
    <source>
        <dbReference type="Google" id="ProtNLM"/>
    </source>
</evidence>
<accession>A0ABP7IAC5</accession>
<organism evidence="1 2">
    <name type="scientific">Sphaerisporangium flaviroseum</name>
    <dbReference type="NCBI Taxonomy" id="509199"/>
    <lineage>
        <taxon>Bacteria</taxon>
        <taxon>Bacillati</taxon>
        <taxon>Actinomycetota</taxon>
        <taxon>Actinomycetes</taxon>
        <taxon>Streptosporangiales</taxon>
        <taxon>Streptosporangiaceae</taxon>
        <taxon>Sphaerisporangium</taxon>
    </lineage>
</organism>